<dbReference type="RefSeq" id="WP_344542952.1">
    <property type="nucleotide sequence ID" value="NZ_BAAATM010000022.1"/>
</dbReference>
<organism evidence="2 3">
    <name type="scientific">Streptomyces levis</name>
    <dbReference type="NCBI Taxonomy" id="285566"/>
    <lineage>
        <taxon>Bacteria</taxon>
        <taxon>Bacillati</taxon>
        <taxon>Actinomycetota</taxon>
        <taxon>Actinomycetes</taxon>
        <taxon>Kitasatosporales</taxon>
        <taxon>Streptomycetaceae</taxon>
        <taxon>Streptomyces</taxon>
    </lineage>
</organism>
<keyword evidence="3" id="KW-1185">Reference proteome</keyword>
<keyword evidence="1" id="KW-1133">Transmembrane helix</keyword>
<evidence type="ECO:0000313" key="2">
    <source>
        <dbReference type="EMBL" id="GAA2554628.1"/>
    </source>
</evidence>
<feature type="transmembrane region" description="Helical" evidence="1">
    <location>
        <begin position="6"/>
        <end position="27"/>
    </location>
</feature>
<keyword evidence="1" id="KW-0812">Transmembrane</keyword>
<keyword evidence="1" id="KW-0472">Membrane</keyword>
<protein>
    <submittedName>
        <fullName evidence="2">Uncharacterized protein</fullName>
    </submittedName>
</protein>
<accession>A0ABN3P0W6</accession>
<name>A0ABN3P0W6_9ACTN</name>
<comment type="caution">
    <text evidence="2">The sequence shown here is derived from an EMBL/GenBank/DDBJ whole genome shotgun (WGS) entry which is preliminary data.</text>
</comment>
<gene>
    <name evidence="2" type="ORF">GCM10010423_64760</name>
</gene>
<dbReference type="EMBL" id="BAAATM010000022">
    <property type="protein sequence ID" value="GAA2554628.1"/>
    <property type="molecule type" value="Genomic_DNA"/>
</dbReference>
<sequence length="79" mass="9260">MEPTTIFTNAMFAGLLGFVAYLLFIGVNDKYLTWRAQREKAARLAFLLAIREGRPRSDARRAYKEVKREWTAARRSQHR</sequence>
<evidence type="ECO:0000256" key="1">
    <source>
        <dbReference type="SAM" id="Phobius"/>
    </source>
</evidence>
<dbReference type="Proteomes" id="UP001501095">
    <property type="component" value="Unassembled WGS sequence"/>
</dbReference>
<proteinExistence type="predicted"/>
<reference evidence="2 3" key="1">
    <citation type="journal article" date="2019" name="Int. J. Syst. Evol. Microbiol.">
        <title>The Global Catalogue of Microorganisms (GCM) 10K type strain sequencing project: providing services to taxonomists for standard genome sequencing and annotation.</title>
        <authorList>
            <consortium name="The Broad Institute Genomics Platform"/>
            <consortium name="The Broad Institute Genome Sequencing Center for Infectious Disease"/>
            <person name="Wu L."/>
            <person name="Ma J."/>
        </authorList>
    </citation>
    <scope>NUCLEOTIDE SEQUENCE [LARGE SCALE GENOMIC DNA]</scope>
    <source>
        <strain evidence="2 3">JCM 6924</strain>
    </source>
</reference>
<evidence type="ECO:0000313" key="3">
    <source>
        <dbReference type="Proteomes" id="UP001501095"/>
    </source>
</evidence>